<dbReference type="AlphaFoldDB" id="A0AAV4NBD6"/>
<feature type="transmembrane region" description="Helical" evidence="1">
    <location>
        <begin position="66"/>
        <end position="85"/>
    </location>
</feature>
<name>A0AAV4NBD6_CAEEX</name>
<dbReference type="Proteomes" id="UP001054945">
    <property type="component" value="Unassembled WGS sequence"/>
</dbReference>
<gene>
    <name evidence="2" type="ORF">CEXT_567531</name>
</gene>
<reference evidence="2 3" key="1">
    <citation type="submission" date="2021-06" db="EMBL/GenBank/DDBJ databases">
        <title>Caerostris extrusa draft genome.</title>
        <authorList>
            <person name="Kono N."/>
            <person name="Arakawa K."/>
        </authorList>
    </citation>
    <scope>NUCLEOTIDE SEQUENCE [LARGE SCALE GENOMIC DNA]</scope>
</reference>
<keyword evidence="3" id="KW-1185">Reference proteome</keyword>
<evidence type="ECO:0000313" key="3">
    <source>
        <dbReference type="Proteomes" id="UP001054945"/>
    </source>
</evidence>
<evidence type="ECO:0000313" key="2">
    <source>
        <dbReference type="EMBL" id="GIX81664.1"/>
    </source>
</evidence>
<dbReference type="EMBL" id="BPLR01003152">
    <property type="protein sequence ID" value="GIX81664.1"/>
    <property type="molecule type" value="Genomic_DNA"/>
</dbReference>
<comment type="caution">
    <text evidence="2">The sequence shown here is derived from an EMBL/GenBank/DDBJ whole genome shotgun (WGS) entry which is preliminary data.</text>
</comment>
<keyword evidence="1" id="KW-1133">Transmembrane helix</keyword>
<protein>
    <submittedName>
        <fullName evidence="2">Uncharacterized protein</fullName>
    </submittedName>
</protein>
<sequence length="107" mass="11683">MNNGSAIEKDEKVLSFGPTKGIEKERYHQSKGSRSLIADRLSELIEYMHCTTGITRHAMESTANQLGRLVCIGGASVAVIVMWHLQFRCSIGIAATHCSSFAQCVVV</sequence>
<organism evidence="2 3">
    <name type="scientific">Caerostris extrusa</name>
    <name type="common">Bark spider</name>
    <name type="synonym">Caerostris bankana</name>
    <dbReference type="NCBI Taxonomy" id="172846"/>
    <lineage>
        <taxon>Eukaryota</taxon>
        <taxon>Metazoa</taxon>
        <taxon>Ecdysozoa</taxon>
        <taxon>Arthropoda</taxon>
        <taxon>Chelicerata</taxon>
        <taxon>Arachnida</taxon>
        <taxon>Araneae</taxon>
        <taxon>Araneomorphae</taxon>
        <taxon>Entelegynae</taxon>
        <taxon>Araneoidea</taxon>
        <taxon>Araneidae</taxon>
        <taxon>Caerostris</taxon>
    </lineage>
</organism>
<evidence type="ECO:0000256" key="1">
    <source>
        <dbReference type="SAM" id="Phobius"/>
    </source>
</evidence>
<keyword evidence="1" id="KW-0812">Transmembrane</keyword>
<keyword evidence="1" id="KW-0472">Membrane</keyword>
<proteinExistence type="predicted"/>
<accession>A0AAV4NBD6</accession>